<sequence length="144" mass="16316">MNDCELYSVEDMRPINETRMAARWKLGKALAAVKRGNGPGRGQKMPPSETSFRKLLTELDLDKGVAMEAQRIGAMPDEEMAPAFEQARSEARLLHYGELIVRARPWWFKESRVANLLGHPAKLLTLRKWCDANHRSRAKSSPLS</sequence>
<proteinExistence type="predicted"/>
<gene>
    <name evidence="1" type="ORF">SAMN05443248_7174</name>
</gene>
<organism evidence="1 2">
    <name type="scientific">Bradyrhizobium erythrophlei</name>
    <dbReference type="NCBI Taxonomy" id="1437360"/>
    <lineage>
        <taxon>Bacteria</taxon>
        <taxon>Pseudomonadati</taxon>
        <taxon>Pseudomonadota</taxon>
        <taxon>Alphaproteobacteria</taxon>
        <taxon>Hyphomicrobiales</taxon>
        <taxon>Nitrobacteraceae</taxon>
        <taxon>Bradyrhizobium</taxon>
    </lineage>
</organism>
<protein>
    <submittedName>
        <fullName evidence="1">Uncharacterized protein</fullName>
    </submittedName>
</protein>
<name>A0A1M5XA69_9BRAD</name>
<dbReference type="AlphaFoldDB" id="A0A1M5XA69"/>
<dbReference type="EMBL" id="LT670817">
    <property type="protein sequence ID" value="SHH96757.1"/>
    <property type="molecule type" value="Genomic_DNA"/>
</dbReference>
<dbReference type="Proteomes" id="UP000189796">
    <property type="component" value="Chromosome I"/>
</dbReference>
<evidence type="ECO:0000313" key="1">
    <source>
        <dbReference type="EMBL" id="SHH96757.1"/>
    </source>
</evidence>
<evidence type="ECO:0000313" key="2">
    <source>
        <dbReference type="Proteomes" id="UP000189796"/>
    </source>
</evidence>
<reference evidence="1 2" key="1">
    <citation type="submission" date="2016-11" db="EMBL/GenBank/DDBJ databases">
        <authorList>
            <person name="Jaros S."/>
            <person name="Januszkiewicz K."/>
            <person name="Wedrychowicz H."/>
        </authorList>
    </citation>
    <scope>NUCLEOTIDE SEQUENCE [LARGE SCALE GENOMIC DNA]</scope>
    <source>
        <strain evidence="1 2">GAS138</strain>
    </source>
</reference>
<accession>A0A1M5XA69</accession>
<dbReference type="RefSeq" id="WP_079605437.1">
    <property type="nucleotide sequence ID" value="NZ_LT670817.1"/>
</dbReference>